<evidence type="ECO:0000256" key="5">
    <source>
        <dbReference type="ARBA" id="ARBA00023136"/>
    </source>
</evidence>
<feature type="transmembrane region" description="Helical" evidence="6">
    <location>
        <begin position="29"/>
        <end position="50"/>
    </location>
</feature>
<comment type="caution">
    <text evidence="8">The sequence shown here is derived from an EMBL/GenBank/DDBJ whole genome shotgun (WGS) entry which is preliminary data.</text>
</comment>
<dbReference type="OrthoDB" id="9342687at2"/>
<evidence type="ECO:0000256" key="2">
    <source>
        <dbReference type="ARBA" id="ARBA00022475"/>
    </source>
</evidence>
<sequence>MPSVTQPLKETQNVSDIKDVEATTKALRFFKVMAILSGLALFVLIGIIVVNGGFGKGGASEVWSPIHGLIYFVYVVSIANLGFKVGWSLPKMVLIMLTGFVPLLPFWAERRFARETEARLAEARR</sequence>
<dbReference type="PANTHER" id="PTHR40077">
    <property type="entry name" value="MEMBRANE PROTEIN-RELATED"/>
    <property type="match status" value="1"/>
</dbReference>
<keyword evidence="9" id="KW-1185">Reference proteome</keyword>
<dbReference type="AlphaFoldDB" id="A0A502D4N6"/>
<dbReference type="PANTHER" id="PTHR40077:SF2">
    <property type="entry name" value="MEMBRANE PROTEIN"/>
    <property type="match status" value="1"/>
</dbReference>
<feature type="transmembrane region" description="Helical" evidence="6">
    <location>
        <begin position="89"/>
        <end position="108"/>
    </location>
</feature>
<dbReference type="InterPro" id="IPR023845">
    <property type="entry name" value="DUF3817_TM"/>
</dbReference>
<evidence type="ECO:0000313" key="8">
    <source>
        <dbReference type="EMBL" id="TPG19792.1"/>
    </source>
</evidence>
<proteinExistence type="predicted"/>
<keyword evidence="2" id="KW-1003">Cell membrane</keyword>
<dbReference type="EMBL" id="RCZM01000001">
    <property type="protein sequence ID" value="TPG19792.1"/>
    <property type="molecule type" value="Genomic_DNA"/>
</dbReference>
<comment type="subcellular location">
    <subcellularLocation>
        <location evidence="1">Cell membrane</location>
        <topology evidence="1">Multi-pass membrane protein</topology>
    </subcellularLocation>
</comment>
<keyword evidence="5 6" id="KW-0472">Membrane</keyword>
<dbReference type="NCBIfam" id="TIGR03954">
    <property type="entry name" value="integ_memb_HG"/>
    <property type="match status" value="1"/>
</dbReference>
<evidence type="ECO:0000256" key="1">
    <source>
        <dbReference type="ARBA" id="ARBA00004651"/>
    </source>
</evidence>
<protein>
    <submittedName>
        <fullName evidence="8">DUF3817 domain-containing protein</fullName>
    </submittedName>
</protein>
<evidence type="ECO:0000256" key="6">
    <source>
        <dbReference type="SAM" id="Phobius"/>
    </source>
</evidence>
<keyword evidence="4 6" id="KW-1133">Transmembrane helix</keyword>
<dbReference type="Pfam" id="PF12823">
    <property type="entry name" value="DUF3817"/>
    <property type="match status" value="1"/>
</dbReference>
<evidence type="ECO:0000259" key="7">
    <source>
        <dbReference type="Pfam" id="PF12823"/>
    </source>
</evidence>
<keyword evidence="3 6" id="KW-0812">Transmembrane</keyword>
<dbReference type="GO" id="GO:0005886">
    <property type="term" value="C:plasma membrane"/>
    <property type="evidence" value="ECO:0007669"/>
    <property type="project" value="UniProtKB-SubCell"/>
</dbReference>
<reference evidence="8 9" key="1">
    <citation type="journal article" date="2019" name="Environ. Microbiol.">
        <title>Species interactions and distinct microbial communities in high Arctic permafrost affected cryosols are associated with the CH4 and CO2 gas fluxes.</title>
        <authorList>
            <person name="Altshuler I."/>
            <person name="Hamel J."/>
            <person name="Turney S."/>
            <person name="Magnuson E."/>
            <person name="Levesque R."/>
            <person name="Greer C."/>
            <person name="Whyte L.G."/>
        </authorList>
    </citation>
    <scope>NUCLEOTIDE SEQUENCE [LARGE SCALE GENOMIC DNA]</scope>
    <source>
        <strain evidence="8 9">S9.3A</strain>
    </source>
</reference>
<accession>A0A502D4N6</accession>
<evidence type="ECO:0000256" key="4">
    <source>
        <dbReference type="ARBA" id="ARBA00022989"/>
    </source>
</evidence>
<dbReference type="Proteomes" id="UP000317722">
    <property type="component" value="Unassembled WGS sequence"/>
</dbReference>
<evidence type="ECO:0000256" key="3">
    <source>
        <dbReference type="ARBA" id="ARBA00022692"/>
    </source>
</evidence>
<evidence type="ECO:0000313" key="9">
    <source>
        <dbReference type="Proteomes" id="UP000317722"/>
    </source>
</evidence>
<organism evidence="8 9">
    <name type="scientific">Pedococcus bigeumensis</name>
    <dbReference type="NCBI Taxonomy" id="433644"/>
    <lineage>
        <taxon>Bacteria</taxon>
        <taxon>Bacillati</taxon>
        <taxon>Actinomycetota</taxon>
        <taxon>Actinomycetes</taxon>
        <taxon>Micrococcales</taxon>
        <taxon>Intrasporangiaceae</taxon>
        <taxon>Pedococcus</taxon>
    </lineage>
</organism>
<gene>
    <name evidence="8" type="ORF">EAH86_00495</name>
</gene>
<name>A0A502D4N6_9MICO</name>
<feature type="domain" description="DUF3817" evidence="7">
    <location>
        <begin position="27"/>
        <end position="114"/>
    </location>
</feature>
<feature type="transmembrane region" description="Helical" evidence="6">
    <location>
        <begin position="62"/>
        <end position="83"/>
    </location>
</feature>